<comment type="similarity">
    <text evidence="8">Belongs to the ABC transporter superfamily. Drug exporter-1 (DrugE1) (TC 3.A.1.105) family.</text>
</comment>
<dbReference type="EMBL" id="LYOS01000002">
    <property type="protein sequence ID" value="OFV67906.1"/>
    <property type="molecule type" value="Genomic_DNA"/>
</dbReference>
<evidence type="ECO:0000313" key="10">
    <source>
        <dbReference type="EMBL" id="OFV67906.1"/>
    </source>
</evidence>
<sequence>MMEAIAVENLSKSFNGLKAVDRVSFSVHEGEIFGFLGPNGAGKTTTVRILTGVIQPDSGKASVLGFDVVKETLKAREKIGVVPEAANAYPDLSVWKNMMLTAALYGIERKKAEAKADELLRVFGISERKDSRVKTLSKGMKQRLMLSMALVSDPELLFLDEPTSGLDVASARIIREKIMELSREGRTIFLTSHNMEEVSMLCDRVGIINHGRIVAVERSRDLRDRIGGSLAVEVEFDRKVDLTGFPDVKARGNRYVLYTTDAHDTICSIVDFASRNGLRITGLNLHAPSLEDVFLKLTGGESDA</sequence>
<evidence type="ECO:0000256" key="1">
    <source>
        <dbReference type="ARBA" id="ARBA00004413"/>
    </source>
</evidence>
<dbReference type="InterPro" id="IPR005894">
    <property type="entry name" value="DrrA"/>
</dbReference>
<evidence type="ECO:0000256" key="5">
    <source>
        <dbReference type="ARBA" id="ARBA00022840"/>
    </source>
</evidence>
<dbReference type="PANTHER" id="PTHR42711:SF5">
    <property type="entry name" value="ABC TRANSPORTER ATP-BINDING PROTEIN NATA"/>
    <property type="match status" value="1"/>
</dbReference>
<keyword evidence="4" id="KW-0547">Nucleotide-binding</keyword>
<accession>A0A1F2PB89</accession>
<evidence type="ECO:0000256" key="8">
    <source>
        <dbReference type="ARBA" id="ARBA00049985"/>
    </source>
</evidence>
<comment type="subcellular location">
    <subcellularLocation>
        <location evidence="1">Cell membrane</location>
        <topology evidence="1">Peripheral membrane protein</topology>
        <orientation evidence="1">Cytoplasmic side</orientation>
    </subcellularLocation>
</comment>
<dbReference type="PANTHER" id="PTHR42711">
    <property type="entry name" value="ABC TRANSPORTER ATP-BINDING PROTEIN"/>
    <property type="match status" value="1"/>
</dbReference>
<feature type="domain" description="ABC transporter" evidence="9">
    <location>
        <begin position="5"/>
        <end position="235"/>
    </location>
</feature>
<dbReference type="InterPro" id="IPR003593">
    <property type="entry name" value="AAA+_ATPase"/>
</dbReference>
<dbReference type="STRING" id="1838285.SCAL_000546"/>
<dbReference type="GO" id="GO:0005886">
    <property type="term" value="C:plasma membrane"/>
    <property type="evidence" value="ECO:0007669"/>
    <property type="project" value="UniProtKB-SubCell"/>
</dbReference>
<dbReference type="Proteomes" id="UP000186940">
    <property type="component" value="Unassembled WGS sequence"/>
</dbReference>
<evidence type="ECO:0000256" key="3">
    <source>
        <dbReference type="ARBA" id="ARBA00022475"/>
    </source>
</evidence>
<dbReference type="GO" id="GO:0043215">
    <property type="term" value="P:daunorubicin transport"/>
    <property type="evidence" value="ECO:0007669"/>
    <property type="project" value="InterPro"/>
</dbReference>
<dbReference type="SMART" id="SM00382">
    <property type="entry name" value="AAA"/>
    <property type="match status" value="1"/>
</dbReference>
<keyword evidence="2" id="KW-0813">Transport</keyword>
<evidence type="ECO:0000256" key="6">
    <source>
        <dbReference type="ARBA" id="ARBA00022967"/>
    </source>
</evidence>
<dbReference type="NCBIfam" id="TIGR01188">
    <property type="entry name" value="drrA"/>
    <property type="match status" value="1"/>
</dbReference>
<dbReference type="InterPro" id="IPR027417">
    <property type="entry name" value="P-loop_NTPase"/>
</dbReference>
<dbReference type="GO" id="GO:1900753">
    <property type="term" value="P:doxorubicin transport"/>
    <property type="evidence" value="ECO:0007669"/>
    <property type="project" value="InterPro"/>
</dbReference>
<gene>
    <name evidence="10" type="ORF">SCAL_000546</name>
</gene>
<evidence type="ECO:0000313" key="11">
    <source>
        <dbReference type="Proteomes" id="UP000186940"/>
    </source>
</evidence>
<dbReference type="FunFam" id="3.40.50.300:FF:000589">
    <property type="entry name" value="ABC transporter, ATP-binding subunit"/>
    <property type="match status" value="1"/>
</dbReference>
<comment type="caution">
    <text evidence="10">The sequence shown here is derived from an EMBL/GenBank/DDBJ whole genome shotgun (WGS) entry which is preliminary data.</text>
</comment>
<dbReference type="GO" id="GO:0016887">
    <property type="term" value="F:ATP hydrolysis activity"/>
    <property type="evidence" value="ECO:0007669"/>
    <property type="project" value="InterPro"/>
</dbReference>
<keyword evidence="5 10" id="KW-0067">ATP-binding</keyword>
<proteinExistence type="inferred from homology"/>
<keyword evidence="3" id="KW-1003">Cell membrane</keyword>
<keyword evidence="11" id="KW-1185">Reference proteome</keyword>
<evidence type="ECO:0000256" key="7">
    <source>
        <dbReference type="ARBA" id="ARBA00023136"/>
    </source>
</evidence>
<dbReference type="InterPro" id="IPR003439">
    <property type="entry name" value="ABC_transporter-like_ATP-bd"/>
</dbReference>
<dbReference type="Pfam" id="PF00005">
    <property type="entry name" value="ABC_tran"/>
    <property type="match status" value="1"/>
</dbReference>
<reference evidence="10" key="1">
    <citation type="submission" date="2016-05" db="EMBL/GenBank/DDBJ databases">
        <title>Microbial consortia oxidize butane by reversing methanogenesis.</title>
        <authorList>
            <person name="Laso-Perez R."/>
            <person name="Richter M."/>
            <person name="Wegener G."/>
            <person name="Musat F."/>
        </authorList>
    </citation>
    <scope>NUCLEOTIDE SEQUENCE [LARGE SCALE GENOMIC DNA]</scope>
    <source>
        <strain evidence="10">BOX2</strain>
    </source>
</reference>
<dbReference type="GO" id="GO:0005524">
    <property type="term" value="F:ATP binding"/>
    <property type="evidence" value="ECO:0007669"/>
    <property type="project" value="UniProtKB-KW"/>
</dbReference>
<evidence type="ECO:0000256" key="4">
    <source>
        <dbReference type="ARBA" id="ARBA00022741"/>
    </source>
</evidence>
<dbReference type="InterPro" id="IPR050763">
    <property type="entry name" value="ABC_transporter_ATP-binding"/>
</dbReference>
<organism evidence="10 11">
    <name type="scientific">Candidatus Syntropharchaeum caldarium</name>
    <dbReference type="NCBI Taxonomy" id="1838285"/>
    <lineage>
        <taxon>Archaea</taxon>
        <taxon>Methanobacteriati</taxon>
        <taxon>Methanobacteriota</taxon>
        <taxon>Stenosarchaea group</taxon>
        <taxon>Methanomicrobia</taxon>
        <taxon>Methanosarcinales</taxon>
        <taxon>ANME-2 cluster</taxon>
        <taxon>Candidatus Syntropharchaeum</taxon>
    </lineage>
</organism>
<dbReference type="PROSITE" id="PS00211">
    <property type="entry name" value="ABC_TRANSPORTER_1"/>
    <property type="match status" value="1"/>
</dbReference>
<dbReference type="Gene3D" id="3.40.50.300">
    <property type="entry name" value="P-loop containing nucleotide triphosphate hydrolases"/>
    <property type="match status" value="1"/>
</dbReference>
<keyword evidence="6" id="KW-1278">Translocase</keyword>
<dbReference type="PROSITE" id="PS50893">
    <property type="entry name" value="ABC_TRANSPORTER_2"/>
    <property type="match status" value="1"/>
</dbReference>
<dbReference type="InterPro" id="IPR017871">
    <property type="entry name" value="ABC_transporter-like_CS"/>
</dbReference>
<dbReference type="SUPFAM" id="SSF52540">
    <property type="entry name" value="P-loop containing nucleoside triphosphate hydrolases"/>
    <property type="match status" value="1"/>
</dbReference>
<protein>
    <submittedName>
        <fullName evidence="10">Daunorubicin resistance ABC transporter ATP-binding subunit</fullName>
    </submittedName>
</protein>
<name>A0A1F2PB89_9EURY</name>
<evidence type="ECO:0000259" key="9">
    <source>
        <dbReference type="PROSITE" id="PS50893"/>
    </source>
</evidence>
<keyword evidence="7" id="KW-0472">Membrane</keyword>
<dbReference type="AlphaFoldDB" id="A0A1F2PB89"/>
<evidence type="ECO:0000256" key="2">
    <source>
        <dbReference type="ARBA" id="ARBA00022448"/>
    </source>
</evidence>